<feature type="compositionally biased region" description="Low complexity" evidence="1">
    <location>
        <begin position="669"/>
        <end position="679"/>
    </location>
</feature>
<name>A0A6A7A975_9PLEO</name>
<feature type="region of interest" description="Disordered" evidence="1">
    <location>
        <begin position="669"/>
        <end position="760"/>
    </location>
</feature>
<sequence length="760" mass="80146">MCEISAVTEGDIKGDNWINPANEYEQILDDDGYNSCNQPIGERGSFTTAYAARPAPGAFVPIQICPVFLYVDIYKSFEHTLLHEMTHSIQVPVLRFEGDGTDTVNLKYPNRQRTIDHTALLNVPLNDGGYEWRNIYWLRDSKGWNNADSYTYFAFGARLLKERGYRIRRNGCPEKVGESWNWAASIANGPKAYVDASWTLPKFKRGLHITKNTSDHEHLLKRASRLLKTPPYPFIRRNDSVNGPTGFTNTGPPVGTVVSLSQSVQTPVSDTSSEQVPSINTSTLSQMGPNQNISSSTIATQGGSSGDARASSLVVVVPPGMTSSTSLNLTTPSPSVMTAPTSLVNSVSSMSTPSGASMQNSSTAPGSMAGSASTTTTATPITSFTSINKVVEELLSSFWKQPATATLGLNTMADLFCNDVAFVRFGGGILGAVLKVASNVVNGIIDASCNIEFPVVKGGKLPKWFSFGDFPPAPGGKPQEPGDPEQPDQNEPTKSTEESKASSSVVSSCSSTAYSSCDVSRFVSGTATEMLQSCRTTSACTGSDVTKVIATTWLCSQSAIQDCRGTAFVTGGGITSFATDCSTRSACSGTGVTSIMTLISSSAMPQLPPVFDLGFKKDDEQNQCALRLAASATDEIEESEYLACFGLTVGSTVGQTSTDSPASLALSSSVVSTPGQSSSLQSPSEAISSSMTPQPSSSKLPVSSTQPAPVISSAPPAPAPPEPSPTPPPPPSPVPPPSPSPSSKKSIQICQPFRVVRGRC</sequence>
<feature type="region of interest" description="Disordered" evidence="1">
    <location>
        <begin position="282"/>
        <end position="305"/>
    </location>
</feature>
<evidence type="ECO:0000256" key="1">
    <source>
        <dbReference type="SAM" id="MobiDB-lite"/>
    </source>
</evidence>
<feature type="compositionally biased region" description="Polar residues" evidence="1">
    <location>
        <begin position="346"/>
        <end position="360"/>
    </location>
</feature>
<dbReference type="EMBL" id="MU006221">
    <property type="protein sequence ID" value="KAF2829259.1"/>
    <property type="molecule type" value="Genomic_DNA"/>
</dbReference>
<accession>A0A6A7A975</accession>
<organism evidence="2 3">
    <name type="scientific">Ophiobolus disseminans</name>
    <dbReference type="NCBI Taxonomy" id="1469910"/>
    <lineage>
        <taxon>Eukaryota</taxon>
        <taxon>Fungi</taxon>
        <taxon>Dikarya</taxon>
        <taxon>Ascomycota</taxon>
        <taxon>Pezizomycotina</taxon>
        <taxon>Dothideomycetes</taxon>
        <taxon>Pleosporomycetidae</taxon>
        <taxon>Pleosporales</taxon>
        <taxon>Pleosporineae</taxon>
        <taxon>Phaeosphaeriaceae</taxon>
        <taxon>Ophiobolus</taxon>
    </lineage>
</organism>
<reference evidence="2" key="1">
    <citation type="journal article" date="2020" name="Stud. Mycol.">
        <title>101 Dothideomycetes genomes: a test case for predicting lifestyles and emergence of pathogens.</title>
        <authorList>
            <person name="Haridas S."/>
            <person name="Albert R."/>
            <person name="Binder M."/>
            <person name="Bloem J."/>
            <person name="Labutti K."/>
            <person name="Salamov A."/>
            <person name="Andreopoulos B."/>
            <person name="Baker S."/>
            <person name="Barry K."/>
            <person name="Bills G."/>
            <person name="Bluhm B."/>
            <person name="Cannon C."/>
            <person name="Castanera R."/>
            <person name="Culley D."/>
            <person name="Daum C."/>
            <person name="Ezra D."/>
            <person name="Gonzalez J."/>
            <person name="Henrissat B."/>
            <person name="Kuo A."/>
            <person name="Liang C."/>
            <person name="Lipzen A."/>
            <person name="Lutzoni F."/>
            <person name="Magnuson J."/>
            <person name="Mondo S."/>
            <person name="Nolan M."/>
            <person name="Ohm R."/>
            <person name="Pangilinan J."/>
            <person name="Park H.-J."/>
            <person name="Ramirez L."/>
            <person name="Alfaro M."/>
            <person name="Sun H."/>
            <person name="Tritt A."/>
            <person name="Yoshinaga Y."/>
            <person name="Zwiers L.-H."/>
            <person name="Turgeon B."/>
            <person name="Goodwin S."/>
            <person name="Spatafora J."/>
            <person name="Crous P."/>
            <person name="Grigoriev I."/>
        </authorList>
    </citation>
    <scope>NUCLEOTIDE SEQUENCE</scope>
    <source>
        <strain evidence="2">CBS 113818</strain>
    </source>
</reference>
<proteinExistence type="predicted"/>
<dbReference type="AlphaFoldDB" id="A0A6A7A975"/>
<feature type="compositionally biased region" description="Low complexity" evidence="1">
    <location>
        <begin position="361"/>
        <end position="376"/>
    </location>
</feature>
<dbReference type="GO" id="GO:0008237">
    <property type="term" value="F:metallopeptidase activity"/>
    <property type="evidence" value="ECO:0007669"/>
    <property type="project" value="InterPro"/>
</dbReference>
<feature type="region of interest" description="Disordered" evidence="1">
    <location>
        <begin position="346"/>
        <end position="376"/>
    </location>
</feature>
<feature type="region of interest" description="Disordered" evidence="1">
    <location>
        <begin position="470"/>
        <end position="503"/>
    </location>
</feature>
<dbReference type="InterPro" id="IPR024079">
    <property type="entry name" value="MetalloPept_cat_dom_sf"/>
</dbReference>
<evidence type="ECO:0000313" key="3">
    <source>
        <dbReference type="Proteomes" id="UP000799424"/>
    </source>
</evidence>
<dbReference type="Proteomes" id="UP000799424">
    <property type="component" value="Unassembled WGS sequence"/>
</dbReference>
<feature type="compositionally biased region" description="Pro residues" evidence="1">
    <location>
        <begin position="715"/>
        <end position="740"/>
    </location>
</feature>
<protein>
    <submittedName>
        <fullName evidence="2">Uncharacterized protein</fullName>
    </submittedName>
</protein>
<gene>
    <name evidence="2" type="ORF">CC86DRAFT_453919</name>
</gene>
<evidence type="ECO:0000313" key="2">
    <source>
        <dbReference type="EMBL" id="KAF2829259.1"/>
    </source>
</evidence>
<feature type="compositionally biased region" description="Polar residues" evidence="1">
    <location>
        <begin position="282"/>
        <end position="302"/>
    </location>
</feature>
<dbReference type="OrthoDB" id="3800501at2759"/>
<dbReference type="Gene3D" id="3.40.390.10">
    <property type="entry name" value="Collagenase (Catalytic Domain)"/>
    <property type="match status" value="1"/>
</dbReference>
<feature type="compositionally biased region" description="Low complexity" evidence="1">
    <location>
        <begin position="688"/>
        <end position="698"/>
    </location>
</feature>
<keyword evidence="3" id="KW-1185">Reference proteome</keyword>